<dbReference type="EMBL" id="JACAGK010000024">
    <property type="protein sequence ID" value="MDM1048556.1"/>
    <property type="molecule type" value="Genomic_DNA"/>
</dbReference>
<reference evidence="1" key="1">
    <citation type="submission" date="2020-06" db="EMBL/GenBank/DDBJ databases">
        <authorList>
            <person name="Dong N."/>
        </authorList>
    </citation>
    <scope>NUCLEOTIDE SEQUENCE</scope>
    <source>
        <strain evidence="1">R1692</strain>
    </source>
</reference>
<name>A0ABT7NN73_9SPHI</name>
<evidence type="ECO:0000313" key="1">
    <source>
        <dbReference type="EMBL" id="MDM1048556.1"/>
    </source>
</evidence>
<dbReference type="RefSeq" id="WP_149525505.1">
    <property type="nucleotide sequence ID" value="NZ_CP030848.1"/>
</dbReference>
<gene>
    <name evidence="1" type="ORF">HX018_09935</name>
</gene>
<protein>
    <recommendedName>
        <fullName evidence="3">Lipoprotein</fullName>
    </recommendedName>
</protein>
<sequence>MLKRILVVGFCIGLMGCDDDAIVYPPDVKETVATELKNTVWKPTYAASNESGTHKQESLSQAYIQEIKFEDNVVVVTERSGKVTRYGYDVSNANNSTNFPDPVQLNVKTNYANLYLTLPRDYSNMEMYLRIKEKEALFYEARYKK</sequence>
<comment type="caution">
    <text evidence="1">The sequence shown here is derived from an EMBL/GenBank/DDBJ whole genome shotgun (WGS) entry which is preliminary data.</text>
</comment>
<dbReference type="Proteomes" id="UP001170954">
    <property type="component" value="Unassembled WGS sequence"/>
</dbReference>
<evidence type="ECO:0008006" key="3">
    <source>
        <dbReference type="Google" id="ProtNLM"/>
    </source>
</evidence>
<accession>A0ABT7NN73</accession>
<keyword evidence="2" id="KW-1185">Reference proteome</keyword>
<dbReference type="PROSITE" id="PS51257">
    <property type="entry name" value="PROKAR_LIPOPROTEIN"/>
    <property type="match status" value="1"/>
</dbReference>
<organism evidence="1 2">
    <name type="scientific">Sphingobacterium hotanense</name>
    <dbReference type="NCBI Taxonomy" id="649196"/>
    <lineage>
        <taxon>Bacteria</taxon>
        <taxon>Pseudomonadati</taxon>
        <taxon>Bacteroidota</taxon>
        <taxon>Sphingobacteriia</taxon>
        <taxon>Sphingobacteriales</taxon>
        <taxon>Sphingobacteriaceae</taxon>
        <taxon>Sphingobacterium</taxon>
    </lineage>
</organism>
<reference evidence="1" key="2">
    <citation type="journal article" date="2022" name="Sci. Total Environ.">
        <title>Prevalence, transmission, and molecular epidemiology of tet(X)-positive bacteria among humans, animals, and environmental niches in China: An epidemiological, and genomic-based study.</title>
        <authorList>
            <person name="Dong N."/>
            <person name="Zeng Y."/>
            <person name="Cai C."/>
            <person name="Sun C."/>
            <person name="Lu J."/>
            <person name="Liu C."/>
            <person name="Zhou H."/>
            <person name="Sun Q."/>
            <person name="Shu L."/>
            <person name="Wang H."/>
            <person name="Wang Y."/>
            <person name="Wang S."/>
            <person name="Wu C."/>
            <person name="Chan E.W."/>
            <person name="Chen G."/>
            <person name="Shen Z."/>
            <person name="Chen S."/>
            <person name="Zhang R."/>
        </authorList>
    </citation>
    <scope>NUCLEOTIDE SEQUENCE</scope>
    <source>
        <strain evidence="1">R1692</strain>
    </source>
</reference>
<proteinExistence type="predicted"/>
<evidence type="ECO:0000313" key="2">
    <source>
        <dbReference type="Proteomes" id="UP001170954"/>
    </source>
</evidence>